<keyword evidence="1" id="KW-0812">Transmembrane</keyword>
<evidence type="ECO:0000256" key="1">
    <source>
        <dbReference type="SAM" id="Phobius"/>
    </source>
</evidence>
<dbReference type="Proteomes" id="UP001595477">
    <property type="component" value="Unassembled WGS sequence"/>
</dbReference>
<organism evidence="2 3">
    <name type="scientific">Alteromonas oceani</name>
    <dbReference type="NCBI Taxonomy" id="2071609"/>
    <lineage>
        <taxon>Bacteria</taxon>
        <taxon>Pseudomonadati</taxon>
        <taxon>Pseudomonadota</taxon>
        <taxon>Gammaproteobacteria</taxon>
        <taxon>Alteromonadales</taxon>
        <taxon>Alteromonadaceae</taxon>
        <taxon>Alteromonas/Salinimonas group</taxon>
        <taxon>Alteromonas</taxon>
    </lineage>
</organism>
<proteinExistence type="predicted"/>
<feature type="transmembrane region" description="Helical" evidence="1">
    <location>
        <begin position="21"/>
        <end position="40"/>
    </location>
</feature>
<reference evidence="3" key="1">
    <citation type="journal article" date="2019" name="Int. J. Syst. Evol. Microbiol.">
        <title>The Global Catalogue of Microorganisms (GCM) 10K type strain sequencing project: providing services to taxonomists for standard genome sequencing and annotation.</title>
        <authorList>
            <consortium name="The Broad Institute Genomics Platform"/>
            <consortium name="The Broad Institute Genome Sequencing Center for Infectious Disease"/>
            <person name="Wu L."/>
            <person name="Ma J."/>
        </authorList>
    </citation>
    <scope>NUCLEOTIDE SEQUENCE [LARGE SCALE GENOMIC DNA]</scope>
    <source>
        <strain evidence="3">KCTC 52449</strain>
    </source>
</reference>
<dbReference type="EMBL" id="JBHRSX010000032">
    <property type="protein sequence ID" value="MFC3202898.1"/>
    <property type="molecule type" value="Genomic_DNA"/>
</dbReference>
<sequence>MKAQRFKQKADWFVAVFVKQYGYIVVGVFVFSFIFTLFFGNYPQWQDEEYHEALKQYFEPELQRITFNSISTSQPVIKLVFTYSDGADLSLTNYQRPNKLTLKAEWKASVLNLVCVHDDLRKQLQKGRKIDIDLRDGDSQSRVSMITNMVITNTRC</sequence>
<protein>
    <submittedName>
        <fullName evidence="2">Uncharacterized protein</fullName>
    </submittedName>
</protein>
<comment type="caution">
    <text evidence="2">The sequence shown here is derived from an EMBL/GenBank/DDBJ whole genome shotgun (WGS) entry which is preliminary data.</text>
</comment>
<evidence type="ECO:0000313" key="3">
    <source>
        <dbReference type="Proteomes" id="UP001595477"/>
    </source>
</evidence>
<dbReference type="RefSeq" id="WP_123323315.1">
    <property type="nucleotide sequence ID" value="NZ_JBHRSX010000032.1"/>
</dbReference>
<gene>
    <name evidence="2" type="ORF">ACFOEW_13855</name>
</gene>
<keyword evidence="3" id="KW-1185">Reference proteome</keyword>
<evidence type="ECO:0000313" key="2">
    <source>
        <dbReference type="EMBL" id="MFC3202898.1"/>
    </source>
</evidence>
<name>A0ABV7K2T4_9ALTE</name>
<keyword evidence="1" id="KW-0472">Membrane</keyword>
<accession>A0ABV7K2T4</accession>
<keyword evidence="1" id="KW-1133">Transmembrane helix</keyword>